<gene>
    <name evidence="2" type="ORF">QR680_017711</name>
</gene>
<dbReference type="Proteomes" id="UP001175271">
    <property type="component" value="Unassembled WGS sequence"/>
</dbReference>
<evidence type="ECO:0000313" key="2">
    <source>
        <dbReference type="EMBL" id="KAK0404935.1"/>
    </source>
</evidence>
<feature type="transmembrane region" description="Helical" evidence="1">
    <location>
        <begin position="164"/>
        <end position="186"/>
    </location>
</feature>
<reference evidence="2" key="1">
    <citation type="submission" date="2023-06" db="EMBL/GenBank/DDBJ databases">
        <title>Genomic analysis of the entomopathogenic nematode Steinernema hermaphroditum.</title>
        <authorList>
            <person name="Schwarz E.M."/>
            <person name="Heppert J.K."/>
            <person name="Baniya A."/>
            <person name="Schwartz H.T."/>
            <person name="Tan C.-H."/>
            <person name="Antoshechkin I."/>
            <person name="Sternberg P.W."/>
            <person name="Goodrich-Blair H."/>
            <person name="Dillman A.R."/>
        </authorList>
    </citation>
    <scope>NUCLEOTIDE SEQUENCE</scope>
    <source>
        <strain evidence="2">PS9179</strain>
        <tissue evidence="2">Whole animal</tissue>
    </source>
</reference>
<dbReference type="AlphaFoldDB" id="A0AA39HFJ5"/>
<keyword evidence="3" id="KW-1185">Reference proteome</keyword>
<evidence type="ECO:0000256" key="1">
    <source>
        <dbReference type="SAM" id="Phobius"/>
    </source>
</evidence>
<sequence>MFRTLIAKLEELNSGFTRFALRVDRKVQTSSLLDVPEGKWRVFSSLALAHLALSIFFFGLGAICFVLGGHFSHIYPEVNCSDGSDIWVPILNVIVAFVGVVTIRALHLRWPPFVHVVSLAVLTVMNLIPIIDNLLMVIRWQRISEDKRFPSDWAYNFTYIDGSLFAVSVLIEFVCFGLLALDFIYYCKLFERDRSQERNGASASLEESD</sequence>
<keyword evidence="1" id="KW-0472">Membrane</keyword>
<comment type="caution">
    <text evidence="2">The sequence shown here is derived from an EMBL/GenBank/DDBJ whole genome shotgun (WGS) entry which is preliminary data.</text>
</comment>
<feature type="transmembrane region" description="Helical" evidence="1">
    <location>
        <begin position="113"/>
        <end position="131"/>
    </location>
</feature>
<protein>
    <submittedName>
        <fullName evidence="2">Uncharacterized protein</fullName>
    </submittedName>
</protein>
<keyword evidence="1" id="KW-0812">Transmembrane</keyword>
<keyword evidence="1" id="KW-1133">Transmembrane helix</keyword>
<name>A0AA39HFJ5_9BILA</name>
<feature type="transmembrane region" description="Helical" evidence="1">
    <location>
        <begin position="86"/>
        <end position="106"/>
    </location>
</feature>
<organism evidence="2 3">
    <name type="scientific">Steinernema hermaphroditum</name>
    <dbReference type="NCBI Taxonomy" id="289476"/>
    <lineage>
        <taxon>Eukaryota</taxon>
        <taxon>Metazoa</taxon>
        <taxon>Ecdysozoa</taxon>
        <taxon>Nematoda</taxon>
        <taxon>Chromadorea</taxon>
        <taxon>Rhabditida</taxon>
        <taxon>Tylenchina</taxon>
        <taxon>Panagrolaimomorpha</taxon>
        <taxon>Strongyloidoidea</taxon>
        <taxon>Steinernematidae</taxon>
        <taxon>Steinernema</taxon>
    </lineage>
</organism>
<dbReference type="EMBL" id="JAUCMV010000004">
    <property type="protein sequence ID" value="KAK0404935.1"/>
    <property type="molecule type" value="Genomic_DNA"/>
</dbReference>
<proteinExistence type="predicted"/>
<feature type="transmembrane region" description="Helical" evidence="1">
    <location>
        <begin position="48"/>
        <end position="74"/>
    </location>
</feature>
<evidence type="ECO:0000313" key="3">
    <source>
        <dbReference type="Proteomes" id="UP001175271"/>
    </source>
</evidence>
<accession>A0AA39HFJ5</accession>